<evidence type="ECO:0000313" key="1">
    <source>
        <dbReference type="EMBL" id="MDA0184850.1"/>
    </source>
</evidence>
<keyword evidence="2" id="KW-1185">Reference proteome</keyword>
<dbReference type="InterPro" id="IPR013785">
    <property type="entry name" value="Aldolase_TIM"/>
</dbReference>
<dbReference type="GO" id="GO:0018580">
    <property type="term" value="F:nitronate monooxygenase activity"/>
    <property type="evidence" value="ECO:0007669"/>
    <property type="project" value="TreeGrafter"/>
</dbReference>
<dbReference type="Proteomes" id="UP001147653">
    <property type="component" value="Unassembled WGS sequence"/>
</dbReference>
<gene>
    <name evidence="1" type="ORF">OJ997_31395</name>
</gene>
<keyword evidence="1" id="KW-0503">Monooxygenase</keyword>
<evidence type="ECO:0000313" key="2">
    <source>
        <dbReference type="Proteomes" id="UP001147653"/>
    </source>
</evidence>
<dbReference type="EMBL" id="JAPDDP010000088">
    <property type="protein sequence ID" value="MDA0184850.1"/>
    <property type="molecule type" value="Genomic_DNA"/>
</dbReference>
<sequence length="125" mass="12812">RSDLPAGVRAALALGAAAVQVGSALLLADEAGTVPAYRARLAAGGAPTALTRAFSGRLARGIQNRFMDEHPDAPIAYPEIHHATAGLRAAARKAGDADGFNLWAGEAYELARTGPAADIVRWLAG</sequence>
<dbReference type="RefSeq" id="WP_270029308.1">
    <property type="nucleotide sequence ID" value="NZ_JAPDDP010000088.1"/>
</dbReference>
<dbReference type="PANTHER" id="PTHR42747:SF3">
    <property type="entry name" value="NITRONATE MONOOXYGENASE-RELATED"/>
    <property type="match status" value="1"/>
</dbReference>
<dbReference type="PANTHER" id="PTHR42747">
    <property type="entry name" value="NITRONATE MONOOXYGENASE-RELATED"/>
    <property type="match status" value="1"/>
</dbReference>
<keyword evidence="1" id="KW-0560">Oxidoreductase</keyword>
<organism evidence="1 2">
    <name type="scientific">Solirubrobacter phytolaccae</name>
    <dbReference type="NCBI Taxonomy" id="1404360"/>
    <lineage>
        <taxon>Bacteria</taxon>
        <taxon>Bacillati</taxon>
        <taxon>Actinomycetota</taxon>
        <taxon>Thermoleophilia</taxon>
        <taxon>Solirubrobacterales</taxon>
        <taxon>Solirubrobacteraceae</taxon>
        <taxon>Solirubrobacter</taxon>
    </lineage>
</organism>
<dbReference type="AlphaFoldDB" id="A0A9X3SEH0"/>
<dbReference type="SUPFAM" id="SSF51412">
    <property type="entry name" value="Inosine monophosphate dehydrogenase (IMPDH)"/>
    <property type="match status" value="1"/>
</dbReference>
<dbReference type="Gene3D" id="3.20.20.70">
    <property type="entry name" value="Aldolase class I"/>
    <property type="match status" value="1"/>
</dbReference>
<accession>A0A9X3SEH0</accession>
<protein>
    <submittedName>
        <fullName evidence="1">Nitronate monooxygenase</fullName>
    </submittedName>
</protein>
<name>A0A9X3SEH0_9ACTN</name>
<proteinExistence type="predicted"/>
<reference evidence="1" key="1">
    <citation type="submission" date="2022-10" db="EMBL/GenBank/DDBJ databases">
        <title>The WGS of Solirubrobacter phytolaccae KCTC 29190.</title>
        <authorList>
            <person name="Jiang Z."/>
        </authorList>
    </citation>
    <scope>NUCLEOTIDE SEQUENCE</scope>
    <source>
        <strain evidence="1">KCTC 29190</strain>
    </source>
</reference>
<comment type="caution">
    <text evidence="1">The sequence shown here is derived from an EMBL/GenBank/DDBJ whole genome shotgun (WGS) entry which is preliminary data.</text>
</comment>
<dbReference type="Pfam" id="PF03060">
    <property type="entry name" value="NMO"/>
    <property type="match status" value="1"/>
</dbReference>
<feature type="non-terminal residue" evidence="1">
    <location>
        <position position="1"/>
    </location>
</feature>